<dbReference type="InterPro" id="IPR009057">
    <property type="entry name" value="Homeodomain-like_sf"/>
</dbReference>
<name>A0A4Z0W479_9GAMM</name>
<evidence type="ECO:0008006" key="5">
    <source>
        <dbReference type="Google" id="ProtNLM"/>
    </source>
</evidence>
<feature type="compositionally biased region" description="Basic residues" evidence="2">
    <location>
        <begin position="60"/>
        <end position="74"/>
    </location>
</feature>
<dbReference type="PANTHER" id="PTHR33215:SF13">
    <property type="entry name" value="PROTEIN DISTAL ANTENNA"/>
    <property type="match status" value="1"/>
</dbReference>
<reference evidence="3 4" key="1">
    <citation type="submission" date="2019-04" db="EMBL/GenBank/DDBJ databases">
        <title>Natronospirillum operosus gen. nov., sp. nov., a haloalkaliphilic satellite isolated from decaying biomass of laboratory culture of cyanobacterium Geitlerinema sp. and proposal of Natronospirillaceae fam. nov. and Saccharospirillaceae fam. nov.</title>
        <authorList>
            <person name="Kevbrin V."/>
            <person name="Boltyanskaya Y."/>
            <person name="Koziaeva V."/>
            <person name="Grouzdev D.S."/>
            <person name="Park M."/>
            <person name="Cho J."/>
        </authorList>
    </citation>
    <scope>NUCLEOTIDE SEQUENCE [LARGE SCALE GENOMIC DNA]</scope>
    <source>
        <strain evidence="3 4">G-116</strain>
    </source>
</reference>
<keyword evidence="4" id="KW-1185">Reference proteome</keyword>
<accession>A0A4Z0W479</accession>
<organism evidence="3 4">
    <name type="scientific">Natronospirillum operosum</name>
    <dbReference type="NCBI Taxonomy" id="2759953"/>
    <lineage>
        <taxon>Bacteria</taxon>
        <taxon>Pseudomonadati</taxon>
        <taxon>Pseudomonadota</taxon>
        <taxon>Gammaproteobacteria</taxon>
        <taxon>Oceanospirillales</taxon>
        <taxon>Natronospirillaceae</taxon>
        <taxon>Natronospirillum</taxon>
    </lineage>
</organism>
<dbReference type="Gene3D" id="1.10.10.60">
    <property type="entry name" value="Homeodomain-like"/>
    <property type="match status" value="1"/>
</dbReference>
<dbReference type="OrthoDB" id="291972at2"/>
<protein>
    <recommendedName>
        <fullName evidence="5">Transposase</fullName>
    </recommendedName>
</protein>
<feature type="compositionally biased region" description="Basic and acidic residues" evidence="2">
    <location>
        <begin position="89"/>
        <end position="101"/>
    </location>
</feature>
<comment type="caution">
    <text evidence="3">The sequence shown here is derived from an EMBL/GenBank/DDBJ whole genome shotgun (WGS) entry which is preliminary data.</text>
</comment>
<sequence>MPRSNLAKKTRQYSLEFKRKTVEMTLNPEVLIKDVAERMDIHPFMLSRWRKEYREGLLRPSRRTRAVAPKKPRKPKPEQKDSAVTAESADMKKLRKENEQLKRENDLLKKWQRFLSEAHKTDTDS</sequence>
<evidence type="ECO:0000256" key="1">
    <source>
        <dbReference type="ARBA" id="ARBA00009964"/>
    </source>
</evidence>
<feature type="region of interest" description="Disordered" evidence="2">
    <location>
        <begin position="58"/>
        <end position="101"/>
    </location>
</feature>
<proteinExistence type="inferred from homology"/>
<evidence type="ECO:0000313" key="3">
    <source>
        <dbReference type="EMBL" id="TGG89379.1"/>
    </source>
</evidence>
<dbReference type="EMBL" id="SRMF01000023">
    <property type="protein sequence ID" value="TGG89379.1"/>
    <property type="molecule type" value="Genomic_DNA"/>
</dbReference>
<gene>
    <name evidence="3" type="ORF">E4656_20040</name>
</gene>
<dbReference type="GO" id="GO:0006313">
    <property type="term" value="P:DNA transposition"/>
    <property type="evidence" value="ECO:0007669"/>
    <property type="project" value="InterPro"/>
</dbReference>
<evidence type="ECO:0000313" key="4">
    <source>
        <dbReference type="Proteomes" id="UP000297475"/>
    </source>
</evidence>
<dbReference type="InterPro" id="IPR051839">
    <property type="entry name" value="RD_transcriptional_regulator"/>
</dbReference>
<evidence type="ECO:0000256" key="2">
    <source>
        <dbReference type="SAM" id="MobiDB-lite"/>
    </source>
</evidence>
<dbReference type="Pfam" id="PF01527">
    <property type="entry name" value="HTH_Tnp_1"/>
    <property type="match status" value="1"/>
</dbReference>
<dbReference type="SUPFAM" id="SSF46689">
    <property type="entry name" value="Homeodomain-like"/>
    <property type="match status" value="1"/>
</dbReference>
<dbReference type="Proteomes" id="UP000297475">
    <property type="component" value="Unassembled WGS sequence"/>
</dbReference>
<dbReference type="AlphaFoldDB" id="A0A4Z0W479"/>
<dbReference type="PANTHER" id="PTHR33215">
    <property type="entry name" value="PROTEIN DISTAL ANTENNA"/>
    <property type="match status" value="1"/>
</dbReference>
<dbReference type="RefSeq" id="WP_135485102.1">
    <property type="nucleotide sequence ID" value="NZ_SRMF01000023.1"/>
</dbReference>
<comment type="similarity">
    <text evidence="1">Belongs to the transposase 8 family.</text>
</comment>
<dbReference type="InterPro" id="IPR002514">
    <property type="entry name" value="Transposase_8"/>
</dbReference>
<dbReference type="GO" id="GO:0004803">
    <property type="term" value="F:transposase activity"/>
    <property type="evidence" value="ECO:0007669"/>
    <property type="project" value="InterPro"/>
</dbReference>
<dbReference type="GO" id="GO:0003677">
    <property type="term" value="F:DNA binding"/>
    <property type="evidence" value="ECO:0007669"/>
    <property type="project" value="InterPro"/>
</dbReference>